<evidence type="ECO:0000313" key="2">
    <source>
        <dbReference type="Proteomes" id="UP000783871"/>
    </source>
</evidence>
<protein>
    <submittedName>
        <fullName evidence="1">Uncharacterized protein</fullName>
    </submittedName>
</protein>
<name>A0ABX0Z7A0_9ACTN</name>
<dbReference type="Proteomes" id="UP000783871">
    <property type="component" value="Unassembled WGS sequence"/>
</dbReference>
<proteinExistence type="predicted"/>
<sequence length="55" mass="6810">MRTWRCWSCGRWWPLPWACGRCRRTRRGWRRDYLRQAAPQDALRDMTRPDEPSDS</sequence>
<keyword evidence="2" id="KW-1185">Reference proteome</keyword>
<evidence type="ECO:0000313" key="1">
    <source>
        <dbReference type="EMBL" id="NJP33707.1"/>
    </source>
</evidence>
<organism evidence="1 2">
    <name type="scientific">Micromonospora thermarum</name>
    <dbReference type="NCBI Taxonomy" id="2720024"/>
    <lineage>
        <taxon>Bacteria</taxon>
        <taxon>Bacillati</taxon>
        <taxon>Actinomycetota</taxon>
        <taxon>Actinomycetes</taxon>
        <taxon>Micromonosporales</taxon>
        <taxon>Micromonosporaceae</taxon>
        <taxon>Micromonospora</taxon>
    </lineage>
</organism>
<dbReference type="RefSeq" id="WP_168002076.1">
    <property type="nucleotide sequence ID" value="NZ_JAATEO010000018.1"/>
</dbReference>
<dbReference type="EMBL" id="JAATEO010000018">
    <property type="protein sequence ID" value="NJP33707.1"/>
    <property type="molecule type" value="Genomic_DNA"/>
</dbReference>
<comment type="caution">
    <text evidence="1">The sequence shown here is derived from an EMBL/GenBank/DDBJ whole genome shotgun (WGS) entry which is preliminary data.</text>
</comment>
<accession>A0ABX0Z7A0</accession>
<reference evidence="1 2" key="1">
    <citation type="submission" date="2020-03" db="EMBL/GenBank/DDBJ databases">
        <title>WGS of actinomycetes isolated from Thailand.</title>
        <authorList>
            <person name="Thawai C."/>
        </authorList>
    </citation>
    <scope>NUCLEOTIDE SEQUENCE [LARGE SCALE GENOMIC DNA]</scope>
    <source>
        <strain evidence="1 2">HSS6-12</strain>
    </source>
</reference>
<gene>
    <name evidence="1" type="ORF">HCJ94_17385</name>
</gene>